<dbReference type="GO" id="GO:0046920">
    <property type="term" value="F:alpha-(1-&gt;3)-fucosyltransferase activity"/>
    <property type="evidence" value="ECO:0007669"/>
    <property type="project" value="TreeGrafter"/>
</dbReference>
<evidence type="ECO:0000313" key="14">
    <source>
        <dbReference type="EMBL" id="KAH3747436.1"/>
    </source>
</evidence>
<dbReference type="PANTHER" id="PTHR11929:SF194">
    <property type="entry name" value="ALPHA-(1,3)-FUCOSYLTRANSFERASE 10"/>
    <property type="match status" value="1"/>
</dbReference>
<keyword evidence="11" id="KW-0333">Golgi apparatus</keyword>
<evidence type="ECO:0000259" key="13">
    <source>
        <dbReference type="Pfam" id="PF17039"/>
    </source>
</evidence>
<gene>
    <name evidence="14" type="ORF">DPMN_181863</name>
</gene>
<dbReference type="Pfam" id="PF17039">
    <property type="entry name" value="Glyco_tran_10_N"/>
    <property type="match status" value="1"/>
</dbReference>
<keyword evidence="9" id="KW-0325">Glycoprotein</keyword>
<keyword evidence="4 11" id="KW-0808">Transferase</keyword>
<evidence type="ECO:0000256" key="7">
    <source>
        <dbReference type="ARBA" id="ARBA00022989"/>
    </source>
</evidence>
<feature type="domain" description="Fucosyltransferase N-terminal" evidence="13">
    <location>
        <begin position="116"/>
        <end position="217"/>
    </location>
</feature>
<reference evidence="14" key="1">
    <citation type="journal article" date="2019" name="bioRxiv">
        <title>The Genome of the Zebra Mussel, Dreissena polymorpha: A Resource for Invasive Species Research.</title>
        <authorList>
            <person name="McCartney M.A."/>
            <person name="Auch B."/>
            <person name="Kono T."/>
            <person name="Mallez S."/>
            <person name="Zhang Y."/>
            <person name="Obille A."/>
            <person name="Becker A."/>
            <person name="Abrahante J.E."/>
            <person name="Garbe J."/>
            <person name="Badalamenti J.P."/>
            <person name="Herman A."/>
            <person name="Mangelson H."/>
            <person name="Liachko I."/>
            <person name="Sullivan S."/>
            <person name="Sone E.D."/>
            <person name="Koren S."/>
            <person name="Silverstein K.A.T."/>
            <person name="Beckman K.B."/>
            <person name="Gohl D.M."/>
        </authorList>
    </citation>
    <scope>NUCLEOTIDE SEQUENCE</scope>
    <source>
        <strain evidence="14">Duluth1</strain>
        <tissue evidence="14">Whole animal</tissue>
    </source>
</reference>
<evidence type="ECO:0000256" key="6">
    <source>
        <dbReference type="ARBA" id="ARBA00022968"/>
    </source>
</evidence>
<keyword evidence="15" id="KW-1185">Reference proteome</keyword>
<evidence type="ECO:0000256" key="11">
    <source>
        <dbReference type="RuleBase" id="RU003832"/>
    </source>
</evidence>
<dbReference type="InterPro" id="IPR055270">
    <property type="entry name" value="Glyco_tran_10_C"/>
</dbReference>
<organism evidence="14 15">
    <name type="scientific">Dreissena polymorpha</name>
    <name type="common">Zebra mussel</name>
    <name type="synonym">Mytilus polymorpha</name>
    <dbReference type="NCBI Taxonomy" id="45954"/>
    <lineage>
        <taxon>Eukaryota</taxon>
        <taxon>Metazoa</taxon>
        <taxon>Spiralia</taxon>
        <taxon>Lophotrochozoa</taxon>
        <taxon>Mollusca</taxon>
        <taxon>Bivalvia</taxon>
        <taxon>Autobranchia</taxon>
        <taxon>Heteroconchia</taxon>
        <taxon>Euheterodonta</taxon>
        <taxon>Imparidentia</taxon>
        <taxon>Neoheterodontei</taxon>
        <taxon>Myida</taxon>
        <taxon>Dreissenoidea</taxon>
        <taxon>Dreissenidae</taxon>
        <taxon>Dreissena</taxon>
    </lineage>
</organism>
<evidence type="ECO:0000256" key="2">
    <source>
        <dbReference type="ARBA" id="ARBA00008919"/>
    </source>
</evidence>
<feature type="transmembrane region" description="Helical" evidence="11">
    <location>
        <begin position="64"/>
        <end position="84"/>
    </location>
</feature>
<name>A0A9D4DEI0_DREPO</name>
<proteinExistence type="inferred from homology"/>
<evidence type="ECO:0000256" key="1">
    <source>
        <dbReference type="ARBA" id="ARBA00004922"/>
    </source>
</evidence>
<dbReference type="GO" id="GO:0032580">
    <property type="term" value="C:Golgi cisterna membrane"/>
    <property type="evidence" value="ECO:0007669"/>
    <property type="project" value="UniProtKB-SubCell"/>
</dbReference>
<evidence type="ECO:0000256" key="9">
    <source>
        <dbReference type="ARBA" id="ARBA00023180"/>
    </source>
</evidence>
<evidence type="ECO:0000256" key="5">
    <source>
        <dbReference type="ARBA" id="ARBA00022692"/>
    </source>
</evidence>
<sequence>MSLLRLLRLNGVPTTSLTECRKTPDFGDYFEHVQSGRRGWQVADAIMAGRKNRQSEMKVDPFRMFLYVCLIGFITLMLVGYTMLKEDKYAEVDAELPAFKDLHSNENAALREDIREPLILWWTPFTKERGAYRKCGDVSCYFTEDRHYWQHTNTKVVMFYGTSLKVYDLPLPRQPTQEWALLHEESPKNNFLLHMPLFISLFNHTATFKREADFPLTFQHLVDLRWLEGTKYLVSTDEKNRLQRDQGLAMISYTQSDQNVPTNRDGYVSALMKEIVIDSYGTCLHNKDLPEHVKDPVIGMEHEDFYRLQAQYKFSLAMENYVCDDYVTEKVWRPLMLGTVPVIHGSPRIKDILPDNHSAIIIEDFKSAKELANYLKFLNKNDEQYNKFFNWKKTGVTNPYLKAQMLKRSWSVQETWKNERTNFIEDFECFVCKRLHENIKLEKAGKAQKPRIVEGSHTSCPKPAPFFGNHNSWTSQWDHTENVAEAVRYYAEKNVQFSKGDLHAKVSELAYKKKSWF</sequence>
<evidence type="ECO:0000256" key="4">
    <source>
        <dbReference type="ARBA" id="ARBA00022679"/>
    </source>
</evidence>
<protein>
    <recommendedName>
        <fullName evidence="11">Fucosyltransferase</fullName>
        <ecNumber evidence="11">2.4.1.-</ecNumber>
    </recommendedName>
</protein>
<comment type="similarity">
    <text evidence="2 11">Belongs to the glycosyltransferase 10 family.</text>
</comment>
<dbReference type="Gene3D" id="3.40.50.11660">
    <property type="entry name" value="Glycosyl transferase family 10, C-terminal domain"/>
    <property type="match status" value="1"/>
</dbReference>
<comment type="caution">
    <text evidence="14">The sequence shown here is derived from an EMBL/GenBank/DDBJ whole genome shotgun (WGS) entry which is preliminary data.</text>
</comment>
<dbReference type="InterPro" id="IPR001503">
    <property type="entry name" value="Glyco_trans_10"/>
</dbReference>
<dbReference type="EC" id="2.4.1.-" evidence="11"/>
<dbReference type="Proteomes" id="UP000828390">
    <property type="component" value="Unassembled WGS sequence"/>
</dbReference>
<evidence type="ECO:0000259" key="12">
    <source>
        <dbReference type="Pfam" id="PF00852"/>
    </source>
</evidence>
<keyword evidence="7 11" id="KW-1133">Transmembrane helix</keyword>
<dbReference type="AlphaFoldDB" id="A0A9D4DEI0"/>
<keyword evidence="5 11" id="KW-0812">Transmembrane</keyword>
<accession>A0A9D4DEI0</accession>
<reference evidence="14" key="2">
    <citation type="submission" date="2020-11" db="EMBL/GenBank/DDBJ databases">
        <authorList>
            <person name="McCartney M.A."/>
            <person name="Auch B."/>
            <person name="Kono T."/>
            <person name="Mallez S."/>
            <person name="Becker A."/>
            <person name="Gohl D.M."/>
            <person name="Silverstein K.A.T."/>
            <person name="Koren S."/>
            <person name="Bechman K.B."/>
            <person name="Herman A."/>
            <person name="Abrahante J.E."/>
            <person name="Garbe J."/>
        </authorList>
    </citation>
    <scope>NUCLEOTIDE SEQUENCE</scope>
    <source>
        <strain evidence="14">Duluth1</strain>
        <tissue evidence="14">Whole animal</tissue>
    </source>
</reference>
<feature type="domain" description="Fucosyltransferase C-terminal" evidence="12">
    <location>
        <begin position="251"/>
        <end position="442"/>
    </location>
</feature>
<evidence type="ECO:0000256" key="10">
    <source>
        <dbReference type="ARBA" id="ARBA00060399"/>
    </source>
</evidence>
<dbReference type="InterPro" id="IPR031481">
    <property type="entry name" value="Glyco_tran_10_N"/>
</dbReference>
<comment type="pathway">
    <text evidence="1">Protein modification; protein glycosylation.</text>
</comment>
<dbReference type="FunFam" id="3.40.50.11660:FF:000002">
    <property type="entry name" value="Alpha-(1,3)-fucosyltransferase"/>
    <property type="match status" value="1"/>
</dbReference>
<keyword evidence="8 11" id="KW-0472">Membrane</keyword>
<evidence type="ECO:0000256" key="8">
    <source>
        <dbReference type="ARBA" id="ARBA00023136"/>
    </source>
</evidence>
<dbReference type="InterPro" id="IPR038577">
    <property type="entry name" value="GT10-like_C_sf"/>
</dbReference>
<keyword evidence="6" id="KW-0735">Signal-anchor</keyword>
<dbReference type="Pfam" id="PF00852">
    <property type="entry name" value="Glyco_transf_10"/>
    <property type="match status" value="1"/>
</dbReference>
<keyword evidence="3 11" id="KW-0328">Glycosyltransferase</keyword>
<evidence type="ECO:0000256" key="3">
    <source>
        <dbReference type="ARBA" id="ARBA00022676"/>
    </source>
</evidence>
<dbReference type="EMBL" id="JAIWYP010000010">
    <property type="protein sequence ID" value="KAH3747436.1"/>
    <property type="molecule type" value="Genomic_DNA"/>
</dbReference>
<dbReference type="SUPFAM" id="SSF53756">
    <property type="entry name" value="UDP-Glycosyltransferase/glycogen phosphorylase"/>
    <property type="match status" value="1"/>
</dbReference>
<comment type="subcellular location">
    <subcellularLocation>
        <location evidence="10">Endomembrane system</location>
        <topology evidence="10">Single-pass type II membrane protein</topology>
    </subcellularLocation>
    <subcellularLocation>
        <location evidence="11">Golgi apparatus</location>
        <location evidence="11">Golgi stack membrane</location>
        <topology evidence="11">Single-pass type II membrane protein</topology>
    </subcellularLocation>
</comment>
<evidence type="ECO:0000313" key="15">
    <source>
        <dbReference type="Proteomes" id="UP000828390"/>
    </source>
</evidence>
<dbReference type="PANTHER" id="PTHR11929">
    <property type="entry name" value="ALPHA- 1,3 -FUCOSYLTRANSFERASE"/>
    <property type="match status" value="1"/>
</dbReference>